<dbReference type="Pfam" id="PF02879">
    <property type="entry name" value="PGM_PMM_II"/>
    <property type="match status" value="1"/>
</dbReference>
<evidence type="ECO:0000259" key="10">
    <source>
        <dbReference type="Pfam" id="PF02880"/>
    </source>
</evidence>
<evidence type="ECO:0000256" key="6">
    <source>
        <dbReference type="ARBA" id="ARBA00023235"/>
    </source>
</evidence>
<dbReference type="InterPro" id="IPR016055">
    <property type="entry name" value="A-D-PHexomutase_a/b/a-I/II/III"/>
</dbReference>
<evidence type="ECO:0000256" key="1">
    <source>
        <dbReference type="ARBA" id="ARBA00001946"/>
    </source>
</evidence>
<dbReference type="GO" id="GO:0005829">
    <property type="term" value="C:cytosol"/>
    <property type="evidence" value="ECO:0007669"/>
    <property type="project" value="TreeGrafter"/>
</dbReference>
<dbReference type="EMBL" id="BARU01000854">
    <property type="protein sequence ID" value="GAH25831.1"/>
    <property type="molecule type" value="Genomic_DNA"/>
</dbReference>
<gene>
    <name evidence="11" type="ORF">S03H2_02528</name>
</gene>
<dbReference type="GO" id="GO:0005975">
    <property type="term" value="P:carbohydrate metabolic process"/>
    <property type="evidence" value="ECO:0007669"/>
    <property type="project" value="InterPro"/>
</dbReference>
<dbReference type="FunFam" id="3.40.120.10:FF:000001">
    <property type="entry name" value="Phosphoglucosamine mutase"/>
    <property type="match status" value="1"/>
</dbReference>
<dbReference type="InterPro" id="IPR016066">
    <property type="entry name" value="A-D-PHexomutase_CS"/>
</dbReference>
<feature type="domain" description="Alpha-D-phosphohexomutase alpha/beta/alpha" evidence="10">
    <location>
        <begin position="256"/>
        <end position="363"/>
    </location>
</feature>
<keyword evidence="4" id="KW-0479">Metal-binding</keyword>
<dbReference type="InterPro" id="IPR024086">
    <property type="entry name" value="GlmM_arc-type"/>
</dbReference>
<dbReference type="InterPro" id="IPR005845">
    <property type="entry name" value="A-D-PHexomutase_a/b/a-II"/>
</dbReference>
<dbReference type="GO" id="GO:0000287">
    <property type="term" value="F:magnesium ion binding"/>
    <property type="evidence" value="ECO:0007669"/>
    <property type="project" value="InterPro"/>
</dbReference>
<dbReference type="NCBIfam" id="TIGR03990">
    <property type="entry name" value="Arch_GlmM"/>
    <property type="match status" value="1"/>
</dbReference>
<dbReference type="InterPro" id="IPR050060">
    <property type="entry name" value="Phosphoglucosamine_mutase"/>
</dbReference>
<dbReference type="PROSITE" id="PS00710">
    <property type="entry name" value="PGM_PMM"/>
    <property type="match status" value="1"/>
</dbReference>
<dbReference type="SUPFAM" id="SSF53738">
    <property type="entry name" value="Phosphoglucomutase, first 3 domains"/>
    <property type="match status" value="3"/>
</dbReference>
<keyword evidence="3" id="KW-0597">Phosphoprotein</keyword>
<dbReference type="Gene3D" id="3.40.120.10">
    <property type="entry name" value="Alpha-D-Glucose-1,6-Bisphosphate, subunit A, domain 3"/>
    <property type="match status" value="3"/>
</dbReference>
<dbReference type="PANTHER" id="PTHR42946:SF1">
    <property type="entry name" value="PHOSPHOGLUCOMUTASE (ALPHA-D-GLUCOSE-1,6-BISPHOSPHATE-DEPENDENT)"/>
    <property type="match status" value="1"/>
</dbReference>
<dbReference type="GO" id="GO:0008966">
    <property type="term" value="F:phosphoglucosamine mutase activity"/>
    <property type="evidence" value="ECO:0007669"/>
    <property type="project" value="InterPro"/>
</dbReference>
<sequence>MGLLMIGASGLRGIVGEDLNPELVAKFSAAFGQFLGNGLVVVGSDTRPSKQMYRYAVFAGLLSSGCEVVDLGICPTPSLQLMVRNLEAKGGIVITGSHNPSEWNALKFVRPDGLFLYPEEIRQVVRITESKIKRVSWDRIGKVRRDDSAIENHLEKILSLVDQQEIQTRHFKVVIDGCNGAGALITPGLLQKLGCEVIEVNCEPHGYFAHPPEPIPSNLRELSQIVKSEGADLGFSHDADADRVGLVTEKGDILPEDYVLLLVAKFVLSKRKGLVVTNLSTTQALDDLAADFDSRVRRTKVGDIYVARCMRKEKAVIGGEGNGGVIVPEIHYARDGIAAVALILNYLSEAGLSLSLLAKSLPRYYMVKRKVKVTPGRFPPPREYLKEQFRGARFSFLDGVKIILKEGWIHVRPSGTEPVVRIISEARTREEAESLSRMGMEKVLKVSLEN</sequence>
<dbReference type="InterPro" id="IPR005844">
    <property type="entry name" value="A-D-PHexomutase_a/b/a-I"/>
</dbReference>
<keyword evidence="5" id="KW-0460">Magnesium</keyword>
<comment type="cofactor">
    <cofactor evidence="1">
        <name>Mg(2+)</name>
        <dbReference type="ChEBI" id="CHEBI:18420"/>
    </cofactor>
</comment>
<proteinExistence type="inferred from homology"/>
<feature type="domain" description="Alpha-D-phosphohexomutase C-terminal" evidence="7">
    <location>
        <begin position="387"/>
        <end position="435"/>
    </location>
</feature>
<evidence type="ECO:0000259" key="7">
    <source>
        <dbReference type="Pfam" id="PF00408"/>
    </source>
</evidence>
<dbReference type="GO" id="GO:0004615">
    <property type="term" value="F:phosphomannomutase activity"/>
    <property type="evidence" value="ECO:0007669"/>
    <property type="project" value="TreeGrafter"/>
</dbReference>
<evidence type="ECO:0000313" key="11">
    <source>
        <dbReference type="EMBL" id="GAH25831.1"/>
    </source>
</evidence>
<dbReference type="Pfam" id="PF02878">
    <property type="entry name" value="PGM_PMM_I"/>
    <property type="match status" value="1"/>
</dbReference>
<dbReference type="PANTHER" id="PTHR42946">
    <property type="entry name" value="PHOSPHOHEXOSE MUTASE"/>
    <property type="match status" value="1"/>
</dbReference>
<evidence type="ECO:0000256" key="5">
    <source>
        <dbReference type="ARBA" id="ARBA00022842"/>
    </source>
</evidence>
<evidence type="ECO:0000256" key="4">
    <source>
        <dbReference type="ARBA" id="ARBA00022723"/>
    </source>
</evidence>
<dbReference type="InterPro" id="IPR005846">
    <property type="entry name" value="A-D-PHexomutase_a/b/a-III"/>
</dbReference>
<dbReference type="InterPro" id="IPR005841">
    <property type="entry name" value="Alpha-D-phosphohexomutase_SF"/>
</dbReference>
<dbReference type="InterPro" id="IPR036900">
    <property type="entry name" value="A-D-PHexomutase_C_sf"/>
</dbReference>
<feature type="domain" description="Alpha-D-phosphohexomutase alpha/beta/alpha" evidence="8">
    <location>
        <begin position="6"/>
        <end position="131"/>
    </location>
</feature>
<dbReference type="Gene3D" id="3.30.310.50">
    <property type="entry name" value="Alpha-D-phosphohexomutase, C-terminal domain"/>
    <property type="match status" value="1"/>
</dbReference>
<protein>
    <recommendedName>
        <fullName evidence="12">Phosphoglucosamine mutase</fullName>
    </recommendedName>
</protein>
<evidence type="ECO:0000259" key="9">
    <source>
        <dbReference type="Pfam" id="PF02879"/>
    </source>
</evidence>
<dbReference type="PRINTS" id="PR00509">
    <property type="entry name" value="PGMPMM"/>
</dbReference>
<evidence type="ECO:0000256" key="2">
    <source>
        <dbReference type="ARBA" id="ARBA00010231"/>
    </source>
</evidence>
<dbReference type="SUPFAM" id="SSF55957">
    <property type="entry name" value="Phosphoglucomutase, C-terminal domain"/>
    <property type="match status" value="1"/>
</dbReference>
<feature type="domain" description="Alpha-D-phosphohexomutase alpha/beta/alpha" evidence="9">
    <location>
        <begin position="152"/>
        <end position="251"/>
    </location>
</feature>
<dbReference type="GO" id="GO:0009252">
    <property type="term" value="P:peptidoglycan biosynthetic process"/>
    <property type="evidence" value="ECO:0007669"/>
    <property type="project" value="TreeGrafter"/>
</dbReference>
<organism evidence="11">
    <name type="scientific">marine sediment metagenome</name>
    <dbReference type="NCBI Taxonomy" id="412755"/>
    <lineage>
        <taxon>unclassified sequences</taxon>
        <taxon>metagenomes</taxon>
        <taxon>ecological metagenomes</taxon>
    </lineage>
</organism>
<name>X1DXR5_9ZZZZ</name>
<dbReference type="GO" id="GO:0006048">
    <property type="term" value="P:UDP-N-acetylglucosamine biosynthetic process"/>
    <property type="evidence" value="ECO:0007669"/>
    <property type="project" value="TreeGrafter"/>
</dbReference>
<evidence type="ECO:0000256" key="3">
    <source>
        <dbReference type="ARBA" id="ARBA00022553"/>
    </source>
</evidence>
<evidence type="ECO:0008006" key="12">
    <source>
        <dbReference type="Google" id="ProtNLM"/>
    </source>
</evidence>
<evidence type="ECO:0000259" key="8">
    <source>
        <dbReference type="Pfam" id="PF02878"/>
    </source>
</evidence>
<dbReference type="Pfam" id="PF02880">
    <property type="entry name" value="PGM_PMM_III"/>
    <property type="match status" value="1"/>
</dbReference>
<reference evidence="11" key="1">
    <citation type="journal article" date="2014" name="Front. Microbiol.">
        <title>High frequency of phylogenetically diverse reductive dehalogenase-homologous genes in deep subseafloor sedimentary metagenomes.</title>
        <authorList>
            <person name="Kawai M."/>
            <person name="Futagami T."/>
            <person name="Toyoda A."/>
            <person name="Takaki Y."/>
            <person name="Nishi S."/>
            <person name="Hori S."/>
            <person name="Arai W."/>
            <person name="Tsubouchi T."/>
            <person name="Morono Y."/>
            <person name="Uchiyama I."/>
            <person name="Ito T."/>
            <person name="Fujiyama A."/>
            <person name="Inagaki F."/>
            <person name="Takami H."/>
        </authorList>
    </citation>
    <scope>NUCLEOTIDE SEQUENCE</scope>
    <source>
        <strain evidence="11">Expedition CK06-06</strain>
    </source>
</reference>
<dbReference type="InterPro" id="IPR005843">
    <property type="entry name" value="A-D-PHexomutase_C"/>
</dbReference>
<comment type="similarity">
    <text evidence="2">Belongs to the phosphohexose mutase family.</text>
</comment>
<comment type="caution">
    <text evidence="11">The sequence shown here is derived from an EMBL/GenBank/DDBJ whole genome shotgun (WGS) entry which is preliminary data.</text>
</comment>
<accession>X1DXR5</accession>
<dbReference type="Pfam" id="PF00408">
    <property type="entry name" value="PGM_PMM_IV"/>
    <property type="match status" value="1"/>
</dbReference>
<keyword evidence="6" id="KW-0413">Isomerase</keyword>
<dbReference type="AlphaFoldDB" id="X1DXR5"/>